<dbReference type="PROSITE" id="PS00202">
    <property type="entry name" value="RUBREDOXIN"/>
    <property type="match status" value="1"/>
</dbReference>
<reference evidence="2 3" key="1">
    <citation type="submission" date="2023-07" db="EMBL/GenBank/DDBJ databases">
        <title>Sorghum-associated microbial communities from plants grown in Nebraska, USA.</title>
        <authorList>
            <person name="Schachtman D."/>
        </authorList>
    </citation>
    <scope>NUCLEOTIDE SEQUENCE [LARGE SCALE GENOMIC DNA]</scope>
    <source>
        <strain evidence="2 3">CC49</strain>
    </source>
</reference>
<organism evidence="2 3">
    <name type="scientific">[Curtobacterium] plantarum</name>
    <dbReference type="NCBI Taxonomy" id="221276"/>
    <lineage>
        <taxon>Bacteria</taxon>
        <taxon>Pseudomonadati</taxon>
        <taxon>Pseudomonadota</taxon>
        <taxon>Gammaproteobacteria</taxon>
        <taxon>Enterobacterales</taxon>
        <taxon>Erwiniaceae</taxon>
        <taxon>Pantoea</taxon>
    </lineage>
</organism>
<sequence>MKKPSISYFAEEKYQCHSCRKDKIERSEVDITWCCPDCGQYIYIYASDEESRGVFIRKRATEIVKGDLVRPNHFKLEEHYQVLGINALTTKKHIGKLGLGLKGFRQEIVGPNDFISCRVGAW</sequence>
<accession>A0ABT9TBA9</accession>
<keyword evidence="1" id="KW-0479">Metal-binding</keyword>
<keyword evidence="3" id="KW-1185">Reference proteome</keyword>
<evidence type="ECO:0000256" key="1">
    <source>
        <dbReference type="ARBA" id="ARBA00022723"/>
    </source>
</evidence>
<gene>
    <name evidence="2" type="ORF">J2X94_002243</name>
</gene>
<dbReference type="RefSeq" id="WP_307618352.1">
    <property type="nucleotide sequence ID" value="NZ_JAUSSJ010000003.1"/>
</dbReference>
<name>A0ABT9TBA9_9GAMM</name>
<proteinExistence type="predicted"/>
<comment type="caution">
    <text evidence="2">The sequence shown here is derived from an EMBL/GenBank/DDBJ whole genome shotgun (WGS) entry which is preliminary data.</text>
</comment>
<dbReference type="EMBL" id="JAUSSJ010000003">
    <property type="protein sequence ID" value="MDQ0020089.1"/>
    <property type="molecule type" value="Genomic_DNA"/>
</dbReference>
<evidence type="ECO:0000313" key="3">
    <source>
        <dbReference type="Proteomes" id="UP001244623"/>
    </source>
</evidence>
<dbReference type="Proteomes" id="UP001244623">
    <property type="component" value="Unassembled WGS sequence"/>
</dbReference>
<keyword evidence="2" id="KW-0687">Ribonucleoprotein</keyword>
<evidence type="ECO:0000313" key="2">
    <source>
        <dbReference type="EMBL" id="MDQ0020089.1"/>
    </source>
</evidence>
<dbReference type="InterPro" id="IPR018527">
    <property type="entry name" value="Rubredoxin_Fe_BS"/>
</dbReference>
<dbReference type="GO" id="GO:0005840">
    <property type="term" value="C:ribosome"/>
    <property type="evidence" value="ECO:0007669"/>
    <property type="project" value="UniProtKB-KW"/>
</dbReference>
<protein>
    <submittedName>
        <fullName evidence="2">Ribosomal protein L37AE/L43A</fullName>
    </submittedName>
</protein>
<keyword evidence="2" id="KW-0689">Ribosomal protein</keyword>